<organism evidence="6 7">
    <name type="scientific">Microvirga terricola</name>
    <dbReference type="NCBI Taxonomy" id="2719797"/>
    <lineage>
        <taxon>Bacteria</taxon>
        <taxon>Pseudomonadati</taxon>
        <taxon>Pseudomonadota</taxon>
        <taxon>Alphaproteobacteria</taxon>
        <taxon>Hyphomicrobiales</taxon>
        <taxon>Methylobacteriaceae</taxon>
        <taxon>Microvirga</taxon>
    </lineage>
</organism>
<dbReference type="InterPro" id="IPR028082">
    <property type="entry name" value="Peripla_BP_I"/>
</dbReference>
<keyword evidence="7" id="KW-1185">Reference proteome</keyword>
<dbReference type="PANTHER" id="PTHR30483">
    <property type="entry name" value="LEUCINE-SPECIFIC-BINDING PROTEIN"/>
    <property type="match status" value="1"/>
</dbReference>
<evidence type="ECO:0000256" key="2">
    <source>
        <dbReference type="ARBA" id="ARBA00022729"/>
    </source>
</evidence>
<feature type="compositionally biased region" description="Low complexity" evidence="4">
    <location>
        <begin position="41"/>
        <end position="54"/>
    </location>
</feature>
<evidence type="ECO:0000256" key="1">
    <source>
        <dbReference type="ARBA" id="ARBA00010062"/>
    </source>
</evidence>
<keyword evidence="3" id="KW-0029">Amino-acid transport</keyword>
<protein>
    <submittedName>
        <fullName evidence="6">Penicillin-binding protein activator</fullName>
    </submittedName>
</protein>
<evidence type="ECO:0000313" key="6">
    <source>
        <dbReference type="EMBL" id="NIX75988.1"/>
    </source>
</evidence>
<proteinExistence type="inferred from homology"/>
<evidence type="ECO:0000256" key="3">
    <source>
        <dbReference type="ARBA" id="ARBA00022970"/>
    </source>
</evidence>
<dbReference type="SUPFAM" id="SSF53822">
    <property type="entry name" value="Periplasmic binding protein-like I"/>
    <property type="match status" value="1"/>
</dbReference>
<dbReference type="InterPro" id="IPR028081">
    <property type="entry name" value="Leu-bd"/>
</dbReference>
<dbReference type="PANTHER" id="PTHR30483:SF6">
    <property type="entry name" value="PERIPLASMIC BINDING PROTEIN OF ABC TRANSPORTER FOR NATURAL AMINO ACIDS"/>
    <property type="match status" value="1"/>
</dbReference>
<feature type="domain" description="Leucine-binding protein" evidence="5">
    <location>
        <begin position="100"/>
        <end position="427"/>
    </location>
</feature>
<dbReference type="Pfam" id="PF13458">
    <property type="entry name" value="Peripla_BP_6"/>
    <property type="match status" value="1"/>
</dbReference>
<dbReference type="CDD" id="cd06339">
    <property type="entry name" value="PBP1_YraM_LppC_lipoprotein-like"/>
    <property type="match status" value="1"/>
</dbReference>
<evidence type="ECO:0000256" key="4">
    <source>
        <dbReference type="SAM" id="MobiDB-lite"/>
    </source>
</evidence>
<reference evidence="6 7" key="1">
    <citation type="submission" date="2020-03" db="EMBL/GenBank/DDBJ databases">
        <title>The genome sequence of Microvirga sp. c23x22.</title>
        <authorList>
            <person name="Zhang X."/>
        </authorList>
    </citation>
    <scope>NUCLEOTIDE SEQUENCE [LARGE SCALE GENOMIC DNA]</scope>
    <source>
        <strain evidence="7">c23x22</strain>
    </source>
</reference>
<dbReference type="Gene3D" id="3.40.50.2300">
    <property type="match status" value="2"/>
</dbReference>
<accession>A0ABX0V8C8</accession>
<evidence type="ECO:0000313" key="7">
    <source>
        <dbReference type="Proteomes" id="UP000707352"/>
    </source>
</evidence>
<comment type="similarity">
    <text evidence="1">Belongs to the leucine-binding protein family.</text>
</comment>
<evidence type="ECO:0000259" key="5">
    <source>
        <dbReference type="Pfam" id="PF13458"/>
    </source>
</evidence>
<dbReference type="InterPro" id="IPR051010">
    <property type="entry name" value="BCAA_transport"/>
</dbReference>
<comment type="caution">
    <text evidence="6">The sequence shown here is derived from an EMBL/GenBank/DDBJ whole genome shotgun (WGS) entry which is preliminary data.</text>
</comment>
<keyword evidence="3" id="KW-0813">Transport</keyword>
<dbReference type="EMBL" id="JAATJS010000002">
    <property type="protein sequence ID" value="NIX75988.1"/>
    <property type="molecule type" value="Genomic_DNA"/>
</dbReference>
<feature type="compositionally biased region" description="Polar residues" evidence="4">
    <location>
        <begin position="70"/>
        <end position="82"/>
    </location>
</feature>
<sequence length="443" mass="45741">MGRPEMARIPLVSTRETRSLGLKVWVAVLAGSLVLSGCVGSGSMRPPRRVAQAPAAPPQYEADLPPEGVPQSQPQAYASAPSNAPMPGPVGTGTTIGNGPVRVALILPLSGQGQSAVAAQSLQNAADLALSETPGAELTILVKDDRGTPEGAREAASQALAEGAELILGPLFAPSVQAAGQVARQSGRPVIAFSTDATVATRGIYLLSFLVQAEVDRIVSFAASQGRRSVAALVPETTYGHVAEAQFQEAAARQGLRVVAVERYPAGQPQAAVQRLARVIGGPSAQADALFLPENGDGLPAVAAALQSVGFNPQQVKPLGTGVWNEARVFALPALQGSWFAAPDNRGFAAFAARYRARYNTDPIRLATLSYDAVTLAAALTRVQGSQRFAENVLTNPAGFAGADGVFRFKGDGTNDRALAVQEIRNGAAVMVSGAPRTLMAGN</sequence>
<name>A0ABX0V8C8_9HYPH</name>
<keyword evidence="2" id="KW-0732">Signal</keyword>
<feature type="region of interest" description="Disordered" evidence="4">
    <location>
        <begin position="41"/>
        <end position="91"/>
    </location>
</feature>
<gene>
    <name evidence="6" type="ORF">HB375_05075</name>
</gene>
<dbReference type="Proteomes" id="UP000707352">
    <property type="component" value="Unassembled WGS sequence"/>
</dbReference>